<name>A0A8X6VFI0_TRICX</name>
<organism evidence="1 2">
    <name type="scientific">Trichonephila clavipes</name>
    <name type="common">Golden silk orbweaver</name>
    <name type="synonym">Nephila clavipes</name>
    <dbReference type="NCBI Taxonomy" id="2585209"/>
    <lineage>
        <taxon>Eukaryota</taxon>
        <taxon>Metazoa</taxon>
        <taxon>Ecdysozoa</taxon>
        <taxon>Arthropoda</taxon>
        <taxon>Chelicerata</taxon>
        <taxon>Arachnida</taxon>
        <taxon>Araneae</taxon>
        <taxon>Araneomorphae</taxon>
        <taxon>Entelegynae</taxon>
        <taxon>Araneoidea</taxon>
        <taxon>Nephilidae</taxon>
        <taxon>Trichonephila</taxon>
    </lineage>
</organism>
<dbReference type="Proteomes" id="UP000887159">
    <property type="component" value="Unassembled WGS sequence"/>
</dbReference>
<comment type="caution">
    <text evidence="1">The sequence shown here is derived from an EMBL/GenBank/DDBJ whole genome shotgun (WGS) entry which is preliminary data.</text>
</comment>
<evidence type="ECO:0000313" key="2">
    <source>
        <dbReference type="Proteomes" id="UP000887159"/>
    </source>
</evidence>
<evidence type="ECO:0000313" key="1">
    <source>
        <dbReference type="EMBL" id="GFY05499.1"/>
    </source>
</evidence>
<sequence>MQPKNVIWTVANNACFVSEGNIGLTGNENWPYGQNNRPENVNLNHVTWTTQHPLLTTTPHQHAWTDLTFTRRIFRYGSNAKINEETEEKKTEEEEEDVCGCRHFRPMPRGMRGRRKDRLSEYVGFYDSLLEKPEMWVEGVTFLNCLGKDVWGIVQRYLRQDLVWFHIIVKHDIFDTFRKLMEKIQDP</sequence>
<dbReference type="AlphaFoldDB" id="A0A8X6VFI0"/>
<protein>
    <submittedName>
        <fullName evidence="1">Uncharacterized protein</fullName>
    </submittedName>
</protein>
<accession>A0A8X6VFI0</accession>
<gene>
    <name evidence="1" type="primary">AVEN_65616_1</name>
    <name evidence="1" type="ORF">TNCV_218811</name>
</gene>
<keyword evidence="2" id="KW-1185">Reference proteome</keyword>
<dbReference type="EMBL" id="BMAU01021253">
    <property type="protein sequence ID" value="GFY05499.1"/>
    <property type="molecule type" value="Genomic_DNA"/>
</dbReference>
<proteinExistence type="predicted"/>
<reference evidence="1" key="1">
    <citation type="submission" date="2020-08" db="EMBL/GenBank/DDBJ databases">
        <title>Multicomponent nature underlies the extraordinary mechanical properties of spider dragline silk.</title>
        <authorList>
            <person name="Kono N."/>
            <person name="Nakamura H."/>
            <person name="Mori M."/>
            <person name="Yoshida Y."/>
            <person name="Ohtoshi R."/>
            <person name="Malay A.D."/>
            <person name="Moran D.A.P."/>
            <person name="Tomita M."/>
            <person name="Numata K."/>
            <person name="Arakawa K."/>
        </authorList>
    </citation>
    <scope>NUCLEOTIDE SEQUENCE</scope>
</reference>